<evidence type="ECO:0000313" key="1">
    <source>
        <dbReference type="EMBL" id="RFU29265.1"/>
    </source>
</evidence>
<gene>
    <name evidence="1" type="ORF">B7463_g7064</name>
</gene>
<feature type="non-terminal residue" evidence="1">
    <location>
        <position position="212"/>
    </location>
</feature>
<keyword evidence="2" id="KW-1185">Reference proteome</keyword>
<dbReference type="EMBL" id="NCSJ02000134">
    <property type="protein sequence ID" value="RFU29265.1"/>
    <property type="molecule type" value="Genomic_DNA"/>
</dbReference>
<proteinExistence type="predicted"/>
<feature type="non-terminal residue" evidence="1">
    <location>
        <position position="1"/>
    </location>
</feature>
<dbReference type="Proteomes" id="UP000258309">
    <property type="component" value="Unassembled WGS sequence"/>
</dbReference>
<organism evidence="1 2">
    <name type="scientific">Scytalidium lignicola</name>
    <name type="common">Hyphomycete</name>
    <dbReference type="NCBI Taxonomy" id="5539"/>
    <lineage>
        <taxon>Eukaryota</taxon>
        <taxon>Fungi</taxon>
        <taxon>Dikarya</taxon>
        <taxon>Ascomycota</taxon>
        <taxon>Pezizomycotina</taxon>
        <taxon>Leotiomycetes</taxon>
        <taxon>Leotiomycetes incertae sedis</taxon>
        <taxon>Scytalidium</taxon>
    </lineage>
</organism>
<comment type="caution">
    <text evidence="1">The sequence shown here is derived from an EMBL/GenBank/DDBJ whole genome shotgun (WGS) entry which is preliminary data.</text>
</comment>
<sequence length="212" mass="23625">MYALPRAGTSLRRGNILSFQIPTKSLDWTAQTGSVQCFIKPGPKGLERKQAKLVARYARKAVTTGRIQNNKAQIRQMRGTKNLKAAAYRYYQNNIIATLALALIVAHGLGSPCRIALTWISPIDFFYVSRVTYIIPAPNATLALVLTPLALTPNPPVLTTKLQVTKVKKLGKDFQGIVIQALKLTRKQHCTCRVYLWMELTMLEATSNINNK</sequence>
<name>A0A3E2H794_SCYLI</name>
<dbReference type="AlphaFoldDB" id="A0A3E2H794"/>
<accession>A0A3E2H794</accession>
<protein>
    <submittedName>
        <fullName evidence="1">Uncharacterized protein</fullName>
    </submittedName>
</protein>
<evidence type="ECO:0000313" key="2">
    <source>
        <dbReference type="Proteomes" id="UP000258309"/>
    </source>
</evidence>
<reference evidence="1 2" key="1">
    <citation type="submission" date="2018-05" db="EMBL/GenBank/DDBJ databases">
        <title>Draft genome sequence of Scytalidium lignicola DSM 105466, a ubiquitous saprotrophic fungus.</title>
        <authorList>
            <person name="Buettner E."/>
            <person name="Gebauer A.M."/>
            <person name="Hofrichter M."/>
            <person name="Liers C."/>
            <person name="Kellner H."/>
        </authorList>
    </citation>
    <scope>NUCLEOTIDE SEQUENCE [LARGE SCALE GENOMIC DNA]</scope>
    <source>
        <strain evidence="1 2">DSM 105466</strain>
    </source>
</reference>